<dbReference type="HOGENOM" id="CLU_2449215_0_0_11"/>
<dbReference type="EMBL" id="CP002665">
    <property type="protein sequence ID" value="AEI12109.1"/>
    <property type="molecule type" value="Genomic_DNA"/>
</dbReference>
<proteinExistence type="predicted"/>
<evidence type="ECO:0000313" key="3">
    <source>
        <dbReference type="EMBL" id="AEI12109.1"/>
    </source>
</evidence>
<keyword evidence="2" id="KW-0812">Transmembrane</keyword>
<feature type="transmembrane region" description="Helical" evidence="2">
    <location>
        <begin position="37"/>
        <end position="57"/>
    </location>
</feature>
<dbReference type="KEGG" id="cga:Celgi_1598"/>
<accession>F8A506</accession>
<protein>
    <submittedName>
        <fullName evidence="3">Uncharacterized protein</fullName>
    </submittedName>
</protein>
<evidence type="ECO:0000256" key="2">
    <source>
        <dbReference type="SAM" id="Phobius"/>
    </source>
</evidence>
<reference evidence="4" key="1">
    <citation type="submission" date="2011-04" db="EMBL/GenBank/DDBJ databases">
        <title>Complete sequence of Cellvibrio gilvus ATCC 13127.</title>
        <authorList>
            <person name="Lucas S."/>
            <person name="Han J."/>
            <person name="Lapidus A."/>
            <person name="Cheng J.-F."/>
            <person name="Goodwin L."/>
            <person name="Pitluck S."/>
            <person name="Peters L."/>
            <person name="Munk A."/>
            <person name="Detter J.C."/>
            <person name="Han C."/>
            <person name="Tapia R."/>
            <person name="Land M."/>
            <person name="Hauser L."/>
            <person name="Kyrpides N."/>
            <person name="Ivanova N."/>
            <person name="Ovchinnikova G."/>
            <person name="Pagani I."/>
            <person name="Mead D."/>
            <person name="Brumm P."/>
            <person name="Woyke T."/>
        </authorList>
    </citation>
    <scope>NUCLEOTIDE SEQUENCE [LARGE SCALE GENOMIC DNA]</scope>
    <source>
        <strain evidence="4">ATCC 13127 / NRRL B-14078</strain>
    </source>
</reference>
<keyword evidence="2" id="KW-1133">Transmembrane helix</keyword>
<evidence type="ECO:0000256" key="1">
    <source>
        <dbReference type="SAM" id="MobiDB-lite"/>
    </source>
</evidence>
<dbReference type="AlphaFoldDB" id="F8A506"/>
<feature type="compositionally biased region" description="Basic and acidic residues" evidence="1">
    <location>
        <begin position="71"/>
        <end position="89"/>
    </location>
</feature>
<organism evidence="3 4">
    <name type="scientific">Cellulomonas gilvus (strain ATCC 13127 / NRRL B-14078)</name>
    <name type="common">Cellvibrio gilvus</name>
    <dbReference type="NCBI Taxonomy" id="593907"/>
    <lineage>
        <taxon>Bacteria</taxon>
        <taxon>Bacillati</taxon>
        <taxon>Actinomycetota</taxon>
        <taxon>Actinomycetes</taxon>
        <taxon>Micrococcales</taxon>
        <taxon>Cellulomonadaceae</taxon>
        <taxon>Cellulomonas</taxon>
    </lineage>
</organism>
<evidence type="ECO:0000313" key="4">
    <source>
        <dbReference type="Proteomes" id="UP000000485"/>
    </source>
</evidence>
<name>F8A506_CELGA</name>
<gene>
    <name evidence="3" type="ordered locus">Celgi_1598</name>
</gene>
<keyword evidence="2" id="KW-0472">Membrane</keyword>
<feature type="region of interest" description="Disordered" evidence="1">
    <location>
        <begin position="64"/>
        <end position="89"/>
    </location>
</feature>
<dbReference type="STRING" id="593907.Celgi_1598"/>
<sequence precursor="true">MRIRVARTALALLAAWTAVLATSVVLALMAPDPGSAFAAFFAVLALAAHLAALVWGWRHLPRPAAPAEPEEPPRDHVGLRPDAHPPRRW</sequence>
<keyword evidence="4" id="KW-1185">Reference proteome</keyword>
<dbReference type="Proteomes" id="UP000000485">
    <property type="component" value="Chromosome"/>
</dbReference>